<sequence length="111" mass="12866">MYHSESWVWQKKNESRINAAEMCNIYGMPLKGGCKKSDVRERVDLKQFVVTRAEKELLKTSKAMLRLLASPEEQMRCAANTLRNRDKLAAGAANTEKYEYIGEHVHRWPHS</sequence>
<dbReference type="EMBL" id="BGZK01002678">
    <property type="protein sequence ID" value="GBP95761.1"/>
    <property type="molecule type" value="Genomic_DNA"/>
</dbReference>
<reference evidence="1 2" key="1">
    <citation type="journal article" date="2019" name="Commun. Biol.">
        <title>The bagworm genome reveals a unique fibroin gene that provides high tensile strength.</title>
        <authorList>
            <person name="Kono N."/>
            <person name="Nakamura H."/>
            <person name="Ohtoshi R."/>
            <person name="Tomita M."/>
            <person name="Numata K."/>
            <person name="Arakawa K."/>
        </authorList>
    </citation>
    <scope>NUCLEOTIDE SEQUENCE [LARGE SCALE GENOMIC DNA]</scope>
</reference>
<comment type="caution">
    <text evidence="1">The sequence shown here is derived from an EMBL/GenBank/DDBJ whole genome shotgun (WGS) entry which is preliminary data.</text>
</comment>
<protein>
    <submittedName>
        <fullName evidence="1">Uncharacterized protein</fullName>
    </submittedName>
</protein>
<evidence type="ECO:0000313" key="1">
    <source>
        <dbReference type="EMBL" id="GBP95761.1"/>
    </source>
</evidence>
<evidence type="ECO:0000313" key="2">
    <source>
        <dbReference type="Proteomes" id="UP000299102"/>
    </source>
</evidence>
<keyword evidence="2" id="KW-1185">Reference proteome</keyword>
<dbReference type="OrthoDB" id="425681at2759"/>
<dbReference type="Proteomes" id="UP000299102">
    <property type="component" value="Unassembled WGS sequence"/>
</dbReference>
<gene>
    <name evidence="1" type="ORF">EVAR_70974_1</name>
</gene>
<proteinExistence type="predicted"/>
<accession>A0A4C2A482</accession>
<organism evidence="1 2">
    <name type="scientific">Eumeta variegata</name>
    <name type="common">Bagworm moth</name>
    <name type="synonym">Eumeta japonica</name>
    <dbReference type="NCBI Taxonomy" id="151549"/>
    <lineage>
        <taxon>Eukaryota</taxon>
        <taxon>Metazoa</taxon>
        <taxon>Ecdysozoa</taxon>
        <taxon>Arthropoda</taxon>
        <taxon>Hexapoda</taxon>
        <taxon>Insecta</taxon>
        <taxon>Pterygota</taxon>
        <taxon>Neoptera</taxon>
        <taxon>Endopterygota</taxon>
        <taxon>Lepidoptera</taxon>
        <taxon>Glossata</taxon>
        <taxon>Ditrysia</taxon>
        <taxon>Tineoidea</taxon>
        <taxon>Psychidae</taxon>
        <taxon>Oiketicinae</taxon>
        <taxon>Eumeta</taxon>
    </lineage>
</organism>
<dbReference type="AlphaFoldDB" id="A0A4C2A482"/>
<name>A0A4C2A482_EUMVA</name>